<organism evidence="5">
    <name type="scientific">anaerobic digester metagenome</name>
    <dbReference type="NCBI Taxonomy" id="1263854"/>
    <lineage>
        <taxon>unclassified sequences</taxon>
        <taxon>metagenomes</taxon>
        <taxon>ecological metagenomes</taxon>
    </lineage>
</organism>
<dbReference type="GO" id="GO:0016787">
    <property type="term" value="F:hydrolase activity"/>
    <property type="evidence" value="ECO:0007669"/>
    <property type="project" value="UniProtKB-KW"/>
</dbReference>
<evidence type="ECO:0000313" key="5">
    <source>
        <dbReference type="EMBL" id="VFU12439.1"/>
    </source>
</evidence>
<sequence>MSYSAQRIDRARSYLKGLDAILLSSRPNVTYISGYTGSDALAVYTKSHTALFVDSRNTLQAREEAKAEVIEIRKHWEDIYEYLQSLGISTLGIESNVMDVDTFLKLKDLFKGIEMTPLGGQLKYLRAVKDPGEISLIAEAVRISETALQAVLSQGIVGRREADVAFDIECEMRRLGASGPSFETIVASGPRAAMPHGAASEKVIRKRESVVIDYGCIYRGYCSDQTITVCTGDPGGDFMNAYRHVFKAQALGIEALGPGVKAASVDKRAREYLESAGYGAFFGHSLGHGVGMEVHEMPTLSYISKDTLEEGMVVTIEPGVYIPGKFGIRLEDMFVITDNSCKRITNLDKEAIKFLT</sequence>
<dbReference type="SUPFAM" id="SSF55920">
    <property type="entry name" value="Creatinase/aminopeptidase"/>
    <property type="match status" value="1"/>
</dbReference>
<dbReference type="InterPro" id="IPR000587">
    <property type="entry name" value="Creatinase_N"/>
</dbReference>
<dbReference type="Pfam" id="PF01321">
    <property type="entry name" value="Creatinase_N"/>
    <property type="match status" value="1"/>
</dbReference>
<evidence type="ECO:0000259" key="4">
    <source>
        <dbReference type="Pfam" id="PF01321"/>
    </source>
</evidence>
<dbReference type="InterPro" id="IPR036005">
    <property type="entry name" value="Creatinase/aminopeptidase-like"/>
</dbReference>
<feature type="domain" description="Peptidase M24" evidence="3">
    <location>
        <begin position="136"/>
        <end position="338"/>
    </location>
</feature>
<dbReference type="EC" id="3.4.-.-" evidence="5"/>
<dbReference type="InterPro" id="IPR029149">
    <property type="entry name" value="Creatin/AminoP/Spt16_N"/>
</dbReference>
<name>A0A485LVR6_9ZZZZ</name>
<dbReference type="InterPro" id="IPR000994">
    <property type="entry name" value="Pept_M24"/>
</dbReference>
<dbReference type="SUPFAM" id="SSF53092">
    <property type="entry name" value="Creatinase/prolidase N-terminal domain"/>
    <property type="match status" value="1"/>
</dbReference>
<dbReference type="PANTHER" id="PTHR46112:SF3">
    <property type="entry name" value="AMINOPEPTIDASE YPDF"/>
    <property type="match status" value="1"/>
</dbReference>
<dbReference type="Gene3D" id="3.90.230.10">
    <property type="entry name" value="Creatinase/methionine aminopeptidase superfamily"/>
    <property type="match status" value="1"/>
</dbReference>
<dbReference type="GO" id="GO:0046872">
    <property type="term" value="F:metal ion binding"/>
    <property type="evidence" value="ECO:0007669"/>
    <property type="project" value="UniProtKB-KW"/>
</dbReference>
<dbReference type="PANTHER" id="PTHR46112">
    <property type="entry name" value="AMINOPEPTIDASE"/>
    <property type="match status" value="1"/>
</dbReference>
<dbReference type="Gene3D" id="3.40.350.10">
    <property type="entry name" value="Creatinase/prolidase N-terminal domain"/>
    <property type="match status" value="1"/>
</dbReference>
<keyword evidence="1" id="KW-0479">Metal-binding</keyword>
<dbReference type="InterPro" id="IPR050659">
    <property type="entry name" value="Peptidase_M24B"/>
</dbReference>
<proteinExistence type="predicted"/>
<dbReference type="CDD" id="cd01092">
    <property type="entry name" value="APP-like"/>
    <property type="match status" value="1"/>
</dbReference>
<accession>A0A485LVR6</accession>
<reference evidence="5" key="1">
    <citation type="submission" date="2019-03" db="EMBL/GenBank/DDBJ databases">
        <authorList>
            <person name="Hao L."/>
        </authorList>
    </citation>
    <scope>NUCLEOTIDE SEQUENCE</scope>
</reference>
<evidence type="ECO:0000259" key="3">
    <source>
        <dbReference type="Pfam" id="PF00557"/>
    </source>
</evidence>
<dbReference type="PROSITE" id="PS00491">
    <property type="entry name" value="PROLINE_PEPTIDASE"/>
    <property type="match status" value="1"/>
</dbReference>
<dbReference type="Pfam" id="PF00557">
    <property type="entry name" value="Peptidase_M24"/>
    <property type="match status" value="1"/>
</dbReference>
<evidence type="ECO:0000256" key="1">
    <source>
        <dbReference type="ARBA" id="ARBA00022723"/>
    </source>
</evidence>
<keyword evidence="2 5" id="KW-0378">Hydrolase</keyword>
<gene>
    <name evidence="5" type="primary">yqhT</name>
    <name evidence="5" type="ORF">SCFA_1360004</name>
</gene>
<dbReference type="EMBL" id="CAADRM010000042">
    <property type="protein sequence ID" value="VFU12439.1"/>
    <property type="molecule type" value="Genomic_DNA"/>
</dbReference>
<dbReference type="AlphaFoldDB" id="A0A485LVR6"/>
<protein>
    <submittedName>
        <fullName evidence="5">Uncharacterized peptidase YqhT</fullName>
        <ecNumber evidence="5">3.4.-.-</ecNumber>
    </submittedName>
</protein>
<feature type="domain" description="Creatinase N-terminal" evidence="4">
    <location>
        <begin position="7"/>
        <end position="128"/>
    </location>
</feature>
<evidence type="ECO:0000256" key="2">
    <source>
        <dbReference type="ARBA" id="ARBA00022801"/>
    </source>
</evidence>
<dbReference type="InterPro" id="IPR001131">
    <property type="entry name" value="Peptidase_M24B_aminopep-P_CS"/>
</dbReference>